<accession>A0A0G8VR84</accession>
<dbReference type="EMBL" id="JAAGYU010000049">
    <property type="protein sequence ID" value="NEL76984.1"/>
    <property type="molecule type" value="Genomic_DNA"/>
</dbReference>
<dbReference type="PROSITE" id="PS51257">
    <property type="entry name" value="PROKAR_LIPOPROTEIN"/>
    <property type="match status" value="1"/>
</dbReference>
<evidence type="ECO:0000313" key="2">
    <source>
        <dbReference type="EMBL" id="KLC00774.1"/>
    </source>
</evidence>
<feature type="signal peptide" evidence="1">
    <location>
        <begin position="1"/>
        <end position="28"/>
    </location>
</feature>
<sequence length="144" mass="15177">MEVKAKLAFKTLGAAAIAMLAVTGSASACCPGDGTVATLAATGLGESVPNATNLAVDPTWRIYEFQREGMLYLQINDAAGVVRGAVGRAGEALWVLPMGKDVNRVTVSTLTRPTLAQLVYQTDNFTVHLIPGTAGERWIVTRTK</sequence>
<organism evidence="3 7">
    <name type="scientific">Xanthomonas perforans</name>
    <dbReference type="NCBI Taxonomy" id="442694"/>
    <lineage>
        <taxon>Bacteria</taxon>
        <taxon>Pseudomonadati</taxon>
        <taxon>Pseudomonadota</taxon>
        <taxon>Gammaproteobacteria</taxon>
        <taxon>Lysobacterales</taxon>
        <taxon>Lysobacteraceae</taxon>
        <taxon>Xanthomonas</taxon>
    </lineage>
</organism>
<protein>
    <recommendedName>
        <fullName evidence="8">Secreted protein</fullName>
    </recommendedName>
</protein>
<keyword evidence="5" id="KW-1185">Reference proteome</keyword>
<evidence type="ECO:0000313" key="3">
    <source>
        <dbReference type="EMBL" id="NEL76984.1"/>
    </source>
</evidence>
<dbReference type="AlphaFoldDB" id="A0A0G8VR84"/>
<dbReference type="Proteomes" id="UP000035369">
    <property type="component" value="Unassembled WGS sequence"/>
</dbReference>
<dbReference type="EMBL" id="PUUL01000146">
    <property type="protein sequence ID" value="RXD49373.1"/>
    <property type="molecule type" value="Genomic_DNA"/>
</dbReference>
<evidence type="ECO:0000256" key="1">
    <source>
        <dbReference type="SAM" id="SignalP"/>
    </source>
</evidence>
<evidence type="ECO:0000313" key="6">
    <source>
        <dbReference type="Proteomes" id="UP000289372"/>
    </source>
</evidence>
<evidence type="ECO:0008006" key="8">
    <source>
        <dbReference type="Google" id="ProtNLM"/>
    </source>
</evidence>
<feature type="chain" id="PRO_5044542680" description="Secreted protein" evidence="1">
    <location>
        <begin position="29"/>
        <end position="144"/>
    </location>
</feature>
<evidence type="ECO:0000313" key="7">
    <source>
        <dbReference type="Proteomes" id="UP000471082"/>
    </source>
</evidence>
<keyword evidence="1" id="KW-0732">Signal</keyword>
<proteinExistence type="predicted"/>
<dbReference type="GeneID" id="61778677"/>
<comment type="caution">
    <text evidence="3">The sequence shown here is derived from an EMBL/GenBank/DDBJ whole genome shotgun (WGS) entry which is preliminary data.</text>
</comment>
<reference evidence="3 7" key="3">
    <citation type="submission" date="2019-11" db="EMBL/GenBank/DDBJ databases">
        <title>Genome-resolved metagenomics to study the prevalence of co-infection and intraspecific heterogeneity among plant pathogen metapopulations.</title>
        <authorList>
            <person name="Newberry E."/>
            <person name="Bhandari R."/>
            <person name="Kemble J."/>
            <person name="Sikora E."/>
            <person name="Potnis N."/>
        </authorList>
    </citation>
    <scope>NUCLEOTIDE SEQUENCE [LARGE SCALE GENOMIC DNA]</scope>
    <source>
        <strain evidence="3">Xp_Tom_Tuscaloosa_18b</strain>
    </source>
</reference>
<evidence type="ECO:0000313" key="4">
    <source>
        <dbReference type="EMBL" id="RXD49373.1"/>
    </source>
</evidence>
<dbReference type="Proteomes" id="UP000471082">
    <property type="component" value="Unassembled WGS sequence"/>
</dbReference>
<dbReference type="KEGG" id="xpe:BJD13_07685"/>
<gene>
    <name evidence="4" type="ORF">DB769_21220</name>
    <name evidence="3" type="ORF">G3W61_12100</name>
    <name evidence="2" type="ORF">XP315_23685</name>
</gene>
<name>A0A0G8VR84_XANPE</name>
<reference evidence="4 6" key="2">
    <citation type="submission" date="2018-02" db="EMBL/GenBank/DDBJ databases">
        <title>Characterization of Xanthomonas diversity in transplant houses and field plants.</title>
        <authorList>
            <person name="Abrahamian P."/>
            <person name="Timilsina S."/>
            <person name="Minsavage G.V."/>
            <person name="Goss E.M."/>
            <person name="Jones J.B."/>
            <person name="Vallad G.E."/>
        </authorList>
    </citation>
    <scope>NUCLEOTIDE SEQUENCE [LARGE SCALE GENOMIC DNA]</scope>
    <source>
        <strain evidence="4 6">GEV2132</strain>
    </source>
</reference>
<reference evidence="2 5" key="1">
    <citation type="submission" date="2015-02" db="EMBL/GenBank/DDBJ databases">
        <title>Whole genome sequencing of multiple isolates of three species of pepper and tomato-infecting xanthomonads reveals genetic diversity in field strains and pinpoints effectors responsible for host specificity.</title>
        <authorList>
            <person name="Schwartz A."/>
            <person name="Dahlbeck D."/>
            <person name="Staskawicz B."/>
            <person name="Bart R."/>
            <person name="Potnis N."/>
            <person name="Minsavage G."/>
            <person name="Timilsina S."/>
            <person name="Goss E."/>
            <person name="Jones J."/>
            <person name="Vallad G."/>
            <person name="Barak J."/>
            <person name="Miller S."/>
            <person name="Ritchie D."/>
            <person name="Martins J.Jr."/>
            <person name="Patane J.S."/>
            <person name="Setubal J.C."/>
        </authorList>
    </citation>
    <scope>NUCLEOTIDE SEQUENCE [LARGE SCALE GENOMIC DNA]</scope>
    <source>
        <strain evidence="2 5">Xp3-15</strain>
    </source>
</reference>
<evidence type="ECO:0000313" key="5">
    <source>
        <dbReference type="Proteomes" id="UP000035369"/>
    </source>
</evidence>
<dbReference type="Proteomes" id="UP000289372">
    <property type="component" value="Unassembled WGS sequence"/>
</dbReference>
<dbReference type="RefSeq" id="WP_008571267.1">
    <property type="nucleotide sequence ID" value="NZ_CP018475.1"/>
</dbReference>
<dbReference type="EMBL" id="JZUY01000079">
    <property type="protein sequence ID" value="KLC00774.1"/>
    <property type="molecule type" value="Genomic_DNA"/>
</dbReference>